<protein>
    <submittedName>
        <fullName evidence="3">Uncharacterized protein</fullName>
    </submittedName>
</protein>
<dbReference type="Proteomes" id="UP001373714">
    <property type="component" value="Unassembled WGS sequence"/>
</dbReference>
<reference evidence="3 4" key="1">
    <citation type="submission" date="2019-10" db="EMBL/GenBank/DDBJ databases">
        <authorList>
            <person name="Palmer J.M."/>
        </authorList>
    </citation>
    <scope>NUCLEOTIDE SEQUENCE [LARGE SCALE GENOMIC DNA]</scope>
    <source>
        <strain evidence="3 4">TWF730</strain>
    </source>
</reference>
<comment type="caution">
    <text evidence="3">The sequence shown here is derived from an EMBL/GenBank/DDBJ whole genome shotgun (WGS) entry which is preliminary data.</text>
</comment>
<keyword evidence="4" id="KW-1185">Reference proteome</keyword>
<feature type="compositionally biased region" description="Acidic residues" evidence="1">
    <location>
        <begin position="119"/>
        <end position="133"/>
    </location>
</feature>
<evidence type="ECO:0000313" key="3">
    <source>
        <dbReference type="EMBL" id="KAK6333767.1"/>
    </source>
</evidence>
<evidence type="ECO:0000256" key="1">
    <source>
        <dbReference type="SAM" id="MobiDB-lite"/>
    </source>
</evidence>
<keyword evidence="2" id="KW-0732">Signal</keyword>
<gene>
    <name evidence="3" type="ORF">TWF730_003950</name>
</gene>
<evidence type="ECO:0000313" key="4">
    <source>
        <dbReference type="Proteomes" id="UP001373714"/>
    </source>
</evidence>
<accession>A0AAV9U583</accession>
<proteinExistence type="predicted"/>
<name>A0AAV9U583_9PEZI</name>
<feature type="signal peptide" evidence="2">
    <location>
        <begin position="1"/>
        <end position="19"/>
    </location>
</feature>
<evidence type="ECO:0000256" key="2">
    <source>
        <dbReference type="SAM" id="SignalP"/>
    </source>
</evidence>
<feature type="region of interest" description="Disordered" evidence="1">
    <location>
        <begin position="111"/>
        <end position="133"/>
    </location>
</feature>
<sequence>MQLLVTLTAAIGLASTASALRIPGADILDVPGALVRRAASACTFTLTVTESYGRSGKSATKTIFKQVESRPTGVDCGAKSACRVIIKTTTKGTPTKTTLLSTTVVEIPYCTTAGKANSEDEEEQEEEEEEEEE</sequence>
<dbReference type="EMBL" id="JAVHNS010000016">
    <property type="protein sequence ID" value="KAK6333767.1"/>
    <property type="molecule type" value="Genomic_DNA"/>
</dbReference>
<feature type="chain" id="PRO_5043945330" evidence="2">
    <location>
        <begin position="20"/>
        <end position="133"/>
    </location>
</feature>
<dbReference type="AlphaFoldDB" id="A0AAV9U583"/>
<organism evidence="3 4">
    <name type="scientific">Orbilia blumenaviensis</name>
    <dbReference type="NCBI Taxonomy" id="1796055"/>
    <lineage>
        <taxon>Eukaryota</taxon>
        <taxon>Fungi</taxon>
        <taxon>Dikarya</taxon>
        <taxon>Ascomycota</taxon>
        <taxon>Pezizomycotina</taxon>
        <taxon>Orbiliomycetes</taxon>
        <taxon>Orbiliales</taxon>
        <taxon>Orbiliaceae</taxon>
        <taxon>Orbilia</taxon>
    </lineage>
</organism>